<dbReference type="PANTHER" id="PTHR43825:SF5">
    <property type="entry name" value="HYPOTHETICAL TRANSKETOLASE FAMILY PROTEIN"/>
    <property type="match status" value="1"/>
</dbReference>
<protein>
    <recommendedName>
        <fullName evidence="1">Transketolase-like pyrimidine-binding domain-containing protein</fullName>
    </recommendedName>
</protein>
<reference evidence="2" key="1">
    <citation type="journal article" date="2014" name="Front. Microbiol.">
        <title>High frequency of phylogenetically diverse reductive dehalogenase-homologous genes in deep subseafloor sedimentary metagenomes.</title>
        <authorList>
            <person name="Kawai M."/>
            <person name="Futagami T."/>
            <person name="Toyoda A."/>
            <person name="Takaki Y."/>
            <person name="Nishi S."/>
            <person name="Hori S."/>
            <person name="Arai W."/>
            <person name="Tsubouchi T."/>
            <person name="Morono Y."/>
            <person name="Uchiyama I."/>
            <person name="Ito T."/>
            <person name="Fujiyama A."/>
            <person name="Inagaki F."/>
            <person name="Takami H."/>
        </authorList>
    </citation>
    <scope>NUCLEOTIDE SEQUENCE</scope>
    <source>
        <strain evidence="2">Expedition CK06-06</strain>
    </source>
</reference>
<accession>X0WKP9</accession>
<gene>
    <name evidence="2" type="ORF">S01H1_57247</name>
</gene>
<dbReference type="InterPro" id="IPR029061">
    <property type="entry name" value="THDP-binding"/>
</dbReference>
<dbReference type="InterPro" id="IPR005475">
    <property type="entry name" value="Transketolase-like_Pyr-bd"/>
</dbReference>
<dbReference type="Gene3D" id="3.40.50.970">
    <property type="match status" value="1"/>
</dbReference>
<feature type="domain" description="Transketolase-like pyrimidine-binding" evidence="1">
    <location>
        <begin position="1"/>
        <end position="82"/>
    </location>
</feature>
<dbReference type="InterPro" id="IPR051157">
    <property type="entry name" value="PDH/Transketolase"/>
</dbReference>
<evidence type="ECO:0000259" key="1">
    <source>
        <dbReference type="Pfam" id="PF02779"/>
    </source>
</evidence>
<dbReference type="PANTHER" id="PTHR43825">
    <property type="entry name" value="PYRUVATE DEHYDROGENASE E1 COMPONENT"/>
    <property type="match status" value="1"/>
</dbReference>
<organism evidence="2">
    <name type="scientific">marine sediment metagenome</name>
    <dbReference type="NCBI Taxonomy" id="412755"/>
    <lineage>
        <taxon>unclassified sequences</taxon>
        <taxon>metagenomes</taxon>
        <taxon>ecological metagenomes</taxon>
    </lineage>
</organism>
<dbReference type="AlphaFoldDB" id="X0WKP9"/>
<dbReference type="SUPFAM" id="SSF52518">
    <property type="entry name" value="Thiamin diphosphate-binding fold (THDP-binding)"/>
    <property type="match status" value="1"/>
</dbReference>
<dbReference type="EMBL" id="BARS01037328">
    <property type="protein sequence ID" value="GAG25068.1"/>
    <property type="molecule type" value="Genomic_DNA"/>
</dbReference>
<comment type="caution">
    <text evidence="2">The sequence shown here is derived from an EMBL/GenBank/DDBJ whole genome shotgun (WGS) entry which is preliminary data.</text>
</comment>
<feature type="non-terminal residue" evidence="2">
    <location>
        <position position="87"/>
    </location>
</feature>
<evidence type="ECO:0000313" key="2">
    <source>
        <dbReference type="EMBL" id="GAG25068.1"/>
    </source>
</evidence>
<dbReference type="Pfam" id="PF02779">
    <property type="entry name" value="Transket_pyr"/>
    <property type="match status" value="1"/>
</dbReference>
<dbReference type="CDD" id="cd07033">
    <property type="entry name" value="TPP_PYR_DXS_TK_like"/>
    <property type="match status" value="1"/>
</dbReference>
<sequence length="87" mass="10154">MRKQFGKTLVELAEKDKNLVLLIGDVEQEMTEFIERWPERFFNLGLCEQTMISMAAGMALEGMRPIVYSITPFLIERPFEQIKIDID</sequence>
<proteinExistence type="predicted"/>
<name>X0WKP9_9ZZZZ</name>